<dbReference type="PANTHER" id="PTHR22893:SF91">
    <property type="entry name" value="NADPH DEHYDROGENASE 2-RELATED"/>
    <property type="match status" value="1"/>
</dbReference>
<evidence type="ECO:0000259" key="2">
    <source>
        <dbReference type="Pfam" id="PF00724"/>
    </source>
</evidence>
<feature type="compositionally biased region" description="Polar residues" evidence="1">
    <location>
        <begin position="1"/>
        <end position="18"/>
    </location>
</feature>
<proteinExistence type="predicted"/>
<dbReference type="Gene3D" id="3.20.20.70">
    <property type="entry name" value="Aldolase class I"/>
    <property type="match status" value="1"/>
</dbReference>
<dbReference type="RefSeq" id="XP_060325522.1">
    <property type="nucleotide sequence ID" value="XM_060480372.1"/>
</dbReference>
<evidence type="ECO:0000313" key="3">
    <source>
        <dbReference type="EMBL" id="KAK0445618.1"/>
    </source>
</evidence>
<dbReference type="EMBL" id="JAUEPS010000049">
    <property type="protein sequence ID" value="KAK0445618.1"/>
    <property type="molecule type" value="Genomic_DNA"/>
</dbReference>
<feature type="domain" description="NADH:flavin oxidoreductase/NADH oxidase N-terminal" evidence="2">
    <location>
        <begin position="23"/>
        <end position="156"/>
    </location>
</feature>
<dbReference type="SUPFAM" id="SSF51395">
    <property type="entry name" value="FMN-linked oxidoreductases"/>
    <property type="match status" value="1"/>
</dbReference>
<dbReference type="InterPro" id="IPR013785">
    <property type="entry name" value="Aldolase_TIM"/>
</dbReference>
<dbReference type="PANTHER" id="PTHR22893">
    <property type="entry name" value="NADH OXIDOREDUCTASE-RELATED"/>
    <property type="match status" value="1"/>
</dbReference>
<gene>
    <name evidence="3" type="ORF">EV420DRAFT_1751541</name>
</gene>
<evidence type="ECO:0000256" key="1">
    <source>
        <dbReference type="SAM" id="MobiDB-lite"/>
    </source>
</evidence>
<dbReference type="GO" id="GO:0003959">
    <property type="term" value="F:NADPH dehydrogenase activity"/>
    <property type="evidence" value="ECO:0007669"/>
    <property type="project" value="TreeGrafter"/>
</dbReference>
<evidence type="ECO:0000313" key="4">
    <source>
        <dbReference type="Proteomes" id="UP001175211"/>
    </source>
</evidence>
<keyword evidence="4" id="KW-1185">Reference proteome</keyword>
<dbReference type="GeneID" id="85363920"/>
<dbReference type="GO" id="GO:0010181">
    <property type="term" value="F:FMN binding"/>
    <property type="evidence" value="ECO:0007669"/>
    <property type="project" value="InterPro"/>
</dbReference>
<dbReference type="AlphaFoldDB" id="A0AA39JS77"/>
<protein>
    <recommendedName>
        <fullName evidence="2">NADH:flavin oxidoreductase/NADH oxidase N-terminal domain-containing protein</fullName>
    </recommendedName>
</protein>
<dbReference type="InterPro" id="IPR001155">
    <property type="entry name" value="OxRdtase_FMN_N"/>
</dbReference>
<accession>A0AA39JS77</accession>
<organism evidence="3 4">
    <name type="scientific">Armillaria tabescens</name>
    <name type="common">Ringless honey mushroom</name>
    <name type="synonym">Agaricus tabescens</name>
    <dbReference type="NCBI Taxonomy" id="1929756"/>
    <lineage>
        <taxon>Eukaryota</taxon>
        <taxon>Fungi</taxon>
        <taxon>Dikarya</taxon>
        <taxon>Basidiomycota</taxon>
        <taxon>Agaricomycotina</taxon>
        <taxon>Agaricomycetes</taxon>
        <taxon>Agaricomycetidae</taxon>
        <taxon>Agaricales</taxon>
        <taxon>Marasmiineae</taxon>
        <taxon>Physalacriaceae</taxon>
        <taxon>Desarmillaria</taxon>
    </lineage>
</organism>
<dbReference type="InterPro" id="IPR045247">
    <property type="entry name" value="Oye-like"/>
</dbReference>
<reference evidence="3" key="1">
    <citation type="submission" date="2023-06" db="EMBL/GenBank/DDBJ databases">
        <authorList>
            <consortium name="Lawrence Berkeley National Laboratory"/>
            <person name="Ahrendt S."/>
            <person name="Sahu N."/>
            <person name="Indic B."/>
            <person name="Wong-Bajracharya J."/>
            <person name="Merenyi Z."/>
            <person name="Ke H.-M."/>
            <person name="Monk M."/>
            <person name="Kocsube S."/>
            <person name="Drula E."/>
            <person name="Lipzen A."/>
            <person name="Balint B."/>
            <person name="Henrissat B."/>
            <person name="Andreopoulos B."/>
            <person name="Martin F.M."/>
            <person name="Harder C.B."/>
            <person name="Rigling D."/>
            <person name="Ford K.L."/>
            <person name="Foster G.D."/>
            <person name="Pangilinan J."/>
            <person name="Papanicolaou A."/>
            <person name="Barry K."/>
            <person name="LaButti K."/>
            <person name="Viragh M."/>
            <person name="Koriabine M."/>
            <person name="Yan M."/>
            <person name="Riley R."/>
            <person name="Champramary S."/>
            <person name="Plett K.L."/>
            <person name="Tsai I.J."/>
            <person name="Slot J."/>
            <person name="Sipos G."/>
            <person name="Plett J."/>
            <person name="Nagy L.G."/>
            <person name="Grigoriev I.V."/>
        </authorList>
    </citation>
    <scope>NUCLEOTIDE SEQUENCE</scope>
    <source>
        <strain evidence="3">CCBAS 213</strain>
    </source>
</reference>
<dbReference type="Pfam" id="PF00724">
    <property type="entry name" value="Oxidored_FMN"/>
    <property type="match status" value="1"/>
</dbReference>
<name>A0AA39JS77_ARMTA</name>
<dbReference type="Proteomes" id="UP001175211">
    <property type="component" value="Unassembled WGS sequence"/>
</dbReference>
<feature type="region of interest" description="Disordered" evidence="1">
    <location>
        <begin position="1"/>
        <end position="22"/>
    </location>
</feature>
<comment type="caution">
    <text evidence="3">The sequence shown here is derived from an EMBL/GenBank/DDBJ whole genome shotgun (WGS) entry which is preliminary data.</text>
</comment>
<sequence>MSFNDLLSLSQNTTSSVQRPPEQLLISEGTVIAPKASGYSGAPKIWSDEQIAAWKEGSYIYMQIAAVGREASPDALRSRDPAIPHVGASALPPTPDAPVPRAMTKEEIMEYIGFFGIATANAVHKARFDGIEIHGANGVLVDEYGGSMENRMMFPL</sequence>